<dbReference type="InterPro" id="IPR011010">
    <property type="entry name" value="DNA_brk_join_enz"/>
</dbReference>
<proteinExistence type="predicted"/>
<evidence type="ECO:0000313" key="2">
    <source>
        <dbReference type="EMBL" id="KAB0801731.1"/>
    </source>
</evidence>
<dbReference type="Proteomes" id="UP000327044">
    <property type="component" value="Unassembled WGS sequence"/>
</dbReference>
<dbReference type="InterPro" id="IPR013762">
    <property type="entry name" value="Integrase-like_cat_sf"/>
</dbReference>
<name>A0A5N4AWL7_PHOPY</name>
<protein>
    <recommendedName>
        <fullName evidence="4">Tyr recombinase domain-containing protein</fullName>
    </recommendedName>
</protein>
<dbReference type="InParanoid" id="A0A5N4AWL7"/>
<evidence type="ECO:0000256" key="1">
    <source>
        <dbReference type="ARBA" id="ARBA00023172"/>
    </source>
</evidence>
<gene>
    <name evidence="2" type="ORF">PPYR_03917</name>
</gene>
<dbReference type="EMBL" id="VVIM01000002">
    <property type="protein sequence ID" value="KAB0801731.1"/>
    <property type="molecule type" value="Genomic_DNA"/>
</dbReference>
<accession>A0A5N4AWL7</accession>
<dbReference type="GO" id="GO:0015074">
    <property type="term" value="P:DNA integration"/>
    <property type="evidence" value="ECO:0007669"/>
    <property type="project" value="InterPro"/>
</dbReference>
<dbReference type="Gene3D" id="1.10.443.10">
    <property type="entry name" value="Intergrase catalytic core"/>
    <property type="match status" value="1"/>
</dbReference>
<evidence type="ECO:0000313" key="3">
    <source>
        <dbReference type="Proteomes" id="UP000327044"/>
    </source>
</evidence>
<sequence>MIKNILTVKENENASKLCKTIDFLKRQTLRYIPKKSKVLIRKFGARCRGDDTIRSTIDDVLKIIGGLRPKKRSIICYRQNQKENWCGAQNVTVISENVLLAFFTIMSKSYKSSTLWKNYSMLRSMLNVRENIDISKFMKLQALLRRTSVGYEAKKSKILEYPEIERFINEAPNTEYLAAKVILIIGYSGACRREELKNLLTDDIDYKSDSIFVTPFHKATAQTLSRWIKIILQKSGVDVTKFSAYSTRHAATSAASRKGLNLILFGYRRVGPRIPICLLRCTIDLYVRTNLSLKQC</sequence>
<dbReference type="AlphaFoldDB" id="A0A5N4AWL7"/>
<comment type="caution">
    <text evidence="2">The sequence shown here is derived from an EMBL/GenBank/DDBJ whole genome shotgun (WGS) entry which is preliminary data.</text>
</comment>
<keyword evidence="3" id="KW-1185">Reference proteome</keyword>
<dbReference type="GO" id="GO:0003677">
    <property type="term" value="F:DNA binding"/>
    <property type="evidence" value="ECO:0007669"/>
    <property type="project" value="InterPro"/>
</dbReference>
<dbReference type="GO" id="GO:0006310">
    <property type="term" value="P:DNA recombination"/>
    <property type="evidence" value="ECO:0007669"/>
    <property type="project" value="UniProtKB-KW"/>
</dbReference>
<organism evidence="2 3">
    <name type="scientific">Photinus pyralis</name>
    <name type="common">Common eastern firefly</name>
    <name type="synonym">Lampyris pyralis</name>
    <dbReference type="NCBI Taxonomy" id="7054"/>
    <lineage>
        <taxon>Eukaryota</taxon>
        <taxon>Metazoa</taxon>
        <taxon>Ecdysozoa</taxon>
        <taxon>Arthropoda</taxon>
        <taxon>Hexapoda</taxon>
        <taxon>Insecta</taxon>
        <taxon>Pterygota</taxon>
        <taxon>Neoptera</taxon>
        <taxon>Endopterygota</taxon>
        <taxon>Coleoptera</taxon>
        <taxon>Polyphaga</taxon>
        <taxon>Elateriformia</taxon>
        <taxon>Elateroidea</taxon>
        <taxon>Lampyridae</taxon>
        <taxon>Lampyrinae</taxon>
        <taxon>Photinus</taxon>
    </lineage>
</organism>
<keyword evidence="1" id="KW-0233">DNA recombination</keyword>
<dbReference type="SUPFAM" id="SSF56349">
    <property type="entry name" value="DNA breaking-rejoining enzymes"/>
    <property type="match status" value="1"/>
</dbReference>
<evidence type="ECO:0008006" key="4">
    <source>
        <dbReference type="Google" id="ProtNLM"/>
    </source>
</evidence>
<reference evidence="2 3" key="1">
    <citation type="journal article" date="2018" name="Elife">
        <title>Firefly genomes illuminate parallel origins of bioluminescence in beetles.</title>
        <authorList>
            <person name="Fallon T.R."/>
            <person name="Lower S.E."/>
            <person name="Chang C.H."/>
            <person name="Bessho-Uehara M."/>
            <person name="Martin G.J."/>
            <person name="Bewick A.J."/>
            <person name="Behringer M."/>
            <person name="Debat H.J."/>
            <person name="Wong I."/>
            <person name="Day J.C."/>
            <person name="Suvorov A."/>
            <person name="Silva C.J."/>
            <person name="Stanger-Hall K.F."/>
            <person name="Hall D.W."/>
            <person name="Schmitz R.J."/>
            <person name="Nelson D.R."/>
            <person name="Lewis S.M."/>
            <person name="Shigenobu S."/>
            <person name="Bybee S.M."/>
            <person name="Larracuente A.M."/>
            <person name="Oba Y."/>
            <person name="Weng J.K."/>
        </authorList>
    </citation>
    <scope>NUCLEOTIDE SEQUENCE [LARGE SCALE GENOMIC DNA]</scope>
    <source>
        <strain evidence="2">1611_PpyrPB1</strain>
        <tissue evidence="2">Whole body</tissue>
    </source>
</reference>